<evidence type="ECO:0000256" key="1">
    <source>
        <dbReference type="SAM" id="MobiDB-lite"/>
    </source>
</evidence>
<evidence type="ECO:0000313" key="3">
    <source>
        <dbReference type="Proteomes" id="UP000626109"/>
    </source>
</evidence>
<feature type="region of interest" description="Disordered" evidence="1">
    <location>
        <begin position="108"/>
        <end position="129"/>
    </location>
</feature>
<organism evidence="2 3">
    <name type="scientific">Polarella glacialis</name>
    <name type="common">Dinoflagellate</name>
    <dbReference type="NCBI Taxonomy" id="89957"/>
    <lineage>
        <taxon>Eukaryota</taxon>
        <taxon>Sar</taxon>
        <taxon>Alveolata</taxon>
        <taxon>Dinophyceae</taxon>
        <taxon>Suessiales</taxon>
        <taxon>Suessiaceae</taxon>
        <taxon>Polarella</taxon>
    </lineage>
</organism>
<dbReference type="Proteomes" id="UP000626109">
    <property type="component" value="Unassembled WGS sequence"/>
</dbReference>
<gene>
    <name evidence="2" type="ORF">PGLA2088_LOCUS33734</name>
</gene>
<proteinExistence type="predicted"/>
<evidence type="ECO:0000313" key="2">
    <source>
        <dbReference type="EMBL" id="CAE8705532.1"/>
    </source>
</evidence>
<name>A0A813KJW8_POLGL</name>
<sequence length="415" mass="46550">MSSLEARQGSPDVFPISQEGPPEDSSASSLEQEWLRLGDSMQAVEKEEAFRLVARSLTVIVSTSPSPQHCDAQLLCEVLSSLQANEALRHCRKLLLFDAQPCAGHQEEAEKGGQLAAEGRSWVPSASSEGGEGAALAEAYRCYQNELQTAAQRGDPAMQGVELIFLQEWGHLVGTVRRALDSLSTPFVLLHQHDLVLSREMSASLVVEALKALASRDANCILLNRDVNFAGRSTEYLQAALHRPELWRSFARQHRLSDPQSALVLTPFVGYSDQTQLARADWLRNRVLRMVGKLKCCMEFAVHEIMIRAWLHDPAGRWERTYLMGGMEDGPFVFDCQKNGSCWADEGDSYSSDKEDEVFVPPSSRLRHRSQPNRCLSLYIYEWPKPGRPGRVLHYPDVAALENARSRELFHFDDR</sequence>
<comment type="caution">
    <text evidence="2">The sequence shown here is derived from an EMBL/GenBank/DDBJ whole genome shotgun (WGS) entry which is preliminary data.</text>
</comment>
<dbReference type="AlphaFoldDB" id="A0A813KJW8"/>
<protein>
    <submittedName>
        <fullName evidence="2">Uncharacterized protein</fullName>
    </submittedName>
</protein>
<reference evidence="2" key="1">
    <citation type="submission" date="2021-02" db="EMBL/GenBank/DDBJ databases">
        <authorList>
            <person name="Dougan E. K."/>
            <person name="Rhodes N."/>
            <person name="Thang M."/>
            <person name="Chan C."/>
        </authorList>
    </citation>
    <scope>NUCLEOTIDE SEQUENCE</scope>
</reference>
<feature type="region of interest" description="Disordered" evidence="1">
    <location>
        <begin position="1"/>
        <end position="30"/>
    </location>
</feature>
<accession>A0A813KJW8</accession>
<dbReference type="EMBL" id="CAJNNW010030994">
    <property type="protein sequence ID" value="CAE8705532.1"/>
    <property type="molecule type" value="Genomic_DNA"/>
</dbReference>